<evidence type="ECO:0000313" key="3">
    <source>
        <dbReference type="Proteomes" id="UP000006180"/>
    </source>
</evidence>
<evidence type="ECO:0000313" key="2">
    <source>
        <dbReference type="EMBL" id="AFL55162.1"/>
    </source>
</evidence>
<name>I3XH06_SINF2</name>
<reference evidence="2" key="1">
    <citation type="journal article" date="2012" name="J. Bacteriol.">
        <title>Complete genome sequence of the broad-host-range strain Sinorhizobium fredii USDA257.</title>
        <authorList>
            <person name="Schuldes J."/>
            <person name="Rodriguez Orbegoso M."/>
            <person name="Schmeisser C."/>
            <person name="Krishnan H.B."/>
            <person name="Daniel R."/>
            <person name="Streit W.R."/>
        </authorList>
    </citation>
    <scope>NUCLEOTIDE SEQUENCE [LARGE SCALE GENOMIC DNA]</scope>
    <source>
        <strain evidence="2">USDA 257</strain>
        <plasmid evidence="2">pUSDA257</plasmid>
    </source>
</reference>
<proteinExistence type="predicted"/>
<dbReference type="AlphaFoldDB" id="I3XH06"/>
<sequence length="43" mass="4662">MPGLAGNQAPRRPRDVRERHAQDPSGISREHTGDAGNLTFGHV</sequence>
<dbReference type="HOGENOM" id="CLU_3239673_0_0_5"/>
<feature type="region of interest" description="Disordered" evidence="1">
    <location>
        <begin position="1"/>
        <end position="43"/>
    </location>
</feature>
<geneLocation type="plasmid" evidence="3">
    <name>pUSDA257 fragment 3</name>
</geneLocation>
<accession>I3XH06</accession>
<keyword evidence="2" id="KW-0614">Plasmid</keyword>
<protein>
    <submittedName>
        <fullName evidence="2">Uncharacterized protein</fullName>
    </submittedName>
</protein>
<feature type="compositionally biased region" description="Basic and acidic residues" evidence="1">
    <location>
        <begin position="12"/>
        <end position="33"/>
    </location>
</feature>
<evidence type="ECO:0000256" key="1">
    <source>
        <dbReference type="SAM" id="MobiDB-lite"/>
    </source>
</evidence>
<dbReference type="EMBL" id="CP003566">
    <property type="protein sequence ID" value="AFL55162.1"/>
    <property type="molecule type" value="Genomic_DNA"/>
</dbReference>
<gene>
    <name evidence="2" type="ORF">USDA257_p04470</name>
</gene>
<organism evidence="2">
    <name type="scientific">Sinorhizobium fredii (strain USDA 257)</name>
    <dbReference type="NCBI Taxonomy" id="1185652"/>
    <lineage>
        <taxon>Bacteria</taxon>
        <taxon>Pseudomonadati</taxon>
        <taxon>Pseudomonadota</taxon>
        <taxon>Alphaproteobacteria</taxon>
        <taxon>Hyphomicrobiales</taxon>
        <taxon>Rhizobiaceae</taxon>
        <taxon>Sinorhizobium/Ensifer group</taxon>
        <taxon>Sinorhizobium</taxon>
    </lineage>
</organism>